<dbReference type="Proteomes" id="UP000176404">
    <property type="component" value="Unassembled WGS sequence"/>
</dbReference>
<feature type="transmembrane region" description="Helical" evidence="1">
    <location>
        <begin position="216"/>
        <end position="236"/>
    </location>
</feature>
<feature type="transmembrane region" description="Helical" evidence="1">
    <location>
        <begin position="172"/>
        <end position="204"/>
    </location>
</feature>
<keyword evidence="1" id="KW-1133">Transmembrane helix</keyword>
<evidence type="ECO:0000256" key="1">
    <source>
        <dbReference type="SAM" id="Phobius"/>
    </source>
</evidence>
<comment type="caution">
    <text evidence="2">The sequence shown here is derived from an EMBL/GenBank/DDBJ whole genome shotgun (WGS) entry which is preliminary data.</text>
</comment>
<feature type="transmembrane region" description="Helical" evidence="1">
    <location>
        <begin position="57"/>
        <end position="78"/>
    </location>
</feature>
<keyword evidence="1" id="KW-0472">Membrane</keyword>
<gene>
    <name evidence="2" type="ORF">A2892_05425</name>
</gene>
<feature type="transmembrane region" description="Helical" evidence="1">
    <location>
        <begin position="354"/>
        <end position="374"/>
    </location>
</feature>
<dbReference type="STRING" id="1802517.A2892_05425"/>
<accession>A0A1F8B5F7</accession>
<sequence length="961" mass="110583">MNRSIKVTVLLLLIVFWMLWNPGTKVATDFIYWYPQELISAFNFPQLWRNTLGADGMGYNVVSTAWAWPIIFLLAFLTKVGLSFSFLSRIVFIIPFIILSSYSIAKFLSYFGVRKYGITVGSFVFLLNTYVLLLIDGGQLFISLAYAVFPMVSVLFIKLINDYSLGSVLKFTFFLITLSIFDLRIVFLFVFFAVIYFFYGFLVLKKEKKFILIKNAFFIAVLSFIFLTGFHFYWIYPSLKTGVGVIPESYLKSLSGDFQTYTSLSHALYLFQPHWYKNVFGKLEHVSPIFVLLPVFAFSAPILRKKDKNIGFYLVVAILSLFLAKGANPPFASLYPWIIDNVPGFLLFRDPTKFFFLIVLSYSFLIGVAVDELTKKFNWSLVISRWSFKTIPLFFTFYLLLLIFPVYTGKMTGLFSNPVYQKEHKEVNNFLERDIGFGRVLWIPGSTPLAFSSPLHPQALGYLISEKRPFAVARVGSYEQHNYLRESTFMGELLDIAAVGYIAYPYPDVRKEELKQDSIDYYYTFLNQLTDLPWVEERIFDPPLALLKTKKSKDHFFLSKESFCIVGSDDIYKELVKLPDFELSENSLIFLEEYPGMSAAHKDFPCTYLLYEKTEVDLIASFIDKSRYIFPASFLNYSPSTSSGSPNWWKRDASDFVWFRDFLQTKYGIDNQDFDYGGGWAISEGNYEFSISTFQFSEGDILLARVIRSKQAGKVEFWQSDKKIGEIDTLVEDPEKVAIKLTGYGKISDQYFEYEKAEFRWFEVGNLTGGNLKVKQDDEIIIKTEGNINIVNALAVVSRNELSHFDELISQSDIVRWDDLTDENKIVLFSEIEKGPTVRHEKLNSTHYKVEVKGVTNPVTLAFSETYDPLWMIAKTDSEKTPPGWLNRLSGAGTNEKQVHNSFPLYSLINGFVIEEDGEYDIYFEPQRYVLPGLVISAVTLVSIFTLLVLLQRKNITKHSL</sequence>
<evidence type="ECO:0000313" key="2">
    <source>
        <dbReference type="EMBL" id="OGM59274.1"/>
    </source>
</evidence>
<organism evidence="2 3">
    <name type="scientific">Candidatus Woesebacteria bacterium RIFCSPLOWO2_01_FULL_39_10b</name>
    <dbReference type="NCBI Taxonomy" id="1802517"/>
    <lineage>
        <taxon>Bacteria</taxon>
        <taxon>Candidatus Woeseibacteriota</taxon>
    </lineage>
</organism>
<name>A0A1F8B5F7_9BACT</name>
<evidence type="ECO:0008006" key="4">
    <source>
        <dbReference type="Google" id="ProtNLM"/>
    </source>
</evidence>
<feature type="transmembrane region" description="Helical" evidence="1">
    <location>
        <begin position="90"/>
        <end position="110"/>
    </location>
</feature>
<dbReference type="AlphaFoldDB" id="A0A1F8B5F7"/>
<feature type="transmembrane region" description="Helical" evidence="1">
    <location>
        <begin position="140"/>
        <end position="160"/>
    </location>
</feature>
<proteinExistence type="predicted"/>
<feature type="transmembrane region" description="Helical" evidence="1">
    <location>
        <begin position="285"/>
        <end position="303"/>
    </location>
</feature>
<feature type="transmembrane region" description="Helical" evidence="1">
    <location>
        <begin position="310"/>
        <end position="327"/>
    </location>
</feature>
<feature type="transmembrane region" description="Helical" evidence="1">
    <location>
        <begin position="386"/>
        <end position="407"/>
    </location>
</feature>
<feature type="transmembrane region" description="Helical" evidence="1">
    <location>
        <begin position="929"/>
        <end position="951"/>
    </location>
</feature>
<reference evidence="2 3" key="1">
    <citation type="journal article" date="2016" name="Nat. Commun.">
        <title>Thousands of microbial genomes shed light on interconnected biogeochemical processes in an aquifer system.</title>
        <authorList>
            <person name="Anantharaman K."/>
            <person name="Brown C.T."/>
            <person name="Hug L.A."/>
            <person name="Sharon I."/>
            <person name="Castelle C.J."/>
            <person name="Probst A.J."/>
            <person name="Thomas B.C."/>
            <person name="Singh A."/>
            <person name="Wilkins M.J."/>
            <person name="Karaoz U."/>
            <person name="Brodie E.L."/>
            <person name="Williams K.H."/>
            <person name="Hubbard S.S."/>
            <person name="Banfield J.F."/>
        </authorList>
    </citation>
    <scope>NUCLEOTIDE SEQUENCE [LARGE SCALE GENOMIC DNA]</scope>
</reference>
<keyword evidence="1" id="KW-0812">Transmembrane</keyword>
<protein>
    <recommendedName>
        <fullName evidence="4">Membrane protein 6-pyruvoyl-tetrahydropterin synthase-related domain-containing protein</fullName>
    </recommendedName>
</protein>
<evidence type="ECO:0000313" key="3">
    <source>
        <dbReference type="Proteomes" id="UP000176404"/>
    </source>
</evidence>
<feature type="transmembrane region" description="Helical" evidence="1">
    <location>
        <begin position="116"/>
        <end position="133"/>
    </location>
</feature>
<dbReference type="EMBL" id="MGHD01000022">
    <property type="protein sequence ID" value="OGM59274.1"/>
    <property type="molecule type" value="Genomic_DNA"/>
</dbReference>